<evidence type="ECO:0000313" key="2">
    <source>
        <dbReference type="Proteomes" id="UP000053239"/>
    </source>
</evidence>
<accession>A0A0J9TSF4</accession>
<dbReference type="EMBL" id="KQ235467">
    <property type="protein sequence ID" value="KMZ98464.1"/>
    <property type="molecule type" value="Genomic_DNA"/>
</dbReference>
<name>A0A0J9TSF4_PLAVI</name>
<protein>
    <submittedName>
        <fullName evidence="1">Pv-fam-d protein</fullName>
    </submittedName>
</protein>
<dbReference type="AlphaFoldDB" id="A0A0J9TSF4"/>
<dbReference type="Proteomes" id="UP000053239">
    <property type="component" value="Unassembled WGS sequence"/>
</dbReference>
<evidence type="ECO:0000313" key="1">
    <source>
        <dbReference type="EMBL" id="KMZ98464.1"/>
    </source>
</evidence>
<gene>
    <name evidence="1" type="ORF">PVNG_05241</name>
</gene>
<sequence length="112" mass="12756">MKEQSNKFSLFKVFTYNVLIWSWEYYSNGTAPLCSSFDGQFSQNSIVGNRAGRILKGETDVLAQRKSNVIKAKLLDVVNESDGNFESRAKSLMKDDGFKNDFKSLMKSEKDH</sequence>
<reference evidence="1 2" key="1">
    <citation type="submission" date="2011-09" db="EMBL/GenBank/DDBJ databases">
        <title>The Genome Sequence of Plasmodium vivax North Korean.</title>
        <authorList>
            <consortium name="The Broad Institute Genome Sequencing Platform"/>
            <consortium name="The Broad Institute Genome Sequencing Center for Infectious Disease"/>
            <person name="Neafsey D."/>
            <person name="Carlton J."/>
            <person name="Barnwell J."/>
            <person name="Collins W."/>
            <person name="Escalante A."/>
            <person name="Mullikin J."/>
            <person name="Saul A."/>
            <person name="Guigo R."/>
            <person name="Camara F."/>
            <person name="Young S.K."/>
            <person name="Zeng Q."/>
            <person name="Gargeya S."/>
            <person name="Fitzgerald M."/>
            <person name="Haas B."/>
            <person name="Abouelleil A."/>
            <person name="Alvarado L."/>
            <person name="Arachchi H.M."/>
            <person name="Berlin A."/>
            <person name="Brown A."/>
            <person name="Chapman S.B."/>
            <person name="Chen Z."/>
            <person name="Dunbar C."/>
            <person name="Freedman E."/>
            <person name="Gearin G."/>
            <person name="Gellesch M."/>
            <person name="Goldberg J."/>
            <person name="Griggs A."/>
            <person name="Gujja S."/>
            <person name="Heiman D."/>
            <person name="Howarth C."/>
            <person name="Larson L."/>
            <person name="Lui A."/>
            <person name="MacDonald P.J.P."/>
            <person name="Montmayeur A."/>
            <person name="Murphy C."/>
            <person name="Neiman D."/>
            <person name="Pearson M."/>
            <person name="Priest M."/>
            <person name="Roberts A."/>
            <person name="Saif S."/>
            <person name="Shea T."/>
            <person name="Shenoy N."/>
            <person name="Sisk P."/>
            <person name="Stolte C."/>
            <person name="Sykes S."/>
            <person name="Wortman J."/>
            <person name="Nusbaum C."/>
            <person name="Birren B."/>
        </authorList>
    </citation>
    <scope>NUCLEOTIDE SEQUENCE [LARGE SCALE GENOMIC DNA]</scope>
    <source>
        <strain evidence="1 2">North Korean</strain>
    </source>
</reference>
<proteinExistence type="predicted"/>
<organism evidence="1 2">
    <name type="scientific">Plasmodium vivax North Korean</name>
    <dbReference type="NCBI Taxonomy" id="1035514"/>
    <lineage>
        <taxon>Eukaryota</taxon>
        <taxon>Sar</taxon>
        <taxon>Alveolata</taxon>
        <taxon>Apicomplexa</taxon>
        <taxon>Aconoidasida</taxon>
        <taxon>Haemosporida</taxon>
        <taxon>Plasmodiidae</taxon>
        <taxon>Plasmodium</taxon>
        <taxon>Plasmodium (Plasmodium)</taxon>
    </lineage>
</organism>